<evidence type="ECO:0000313" key="1">
    <source>
        <dbReference type="EMBL" id="RCV06574.1"/>
    </source>
</evidence>
<accession>A0A368PM52</accession>
<protein>
    <submittedName>
        <fullName evidence="1">Uncharacterized protein</fullName>
    </submittedName>
</protein>
<name>A0A368PM52_SETIT</name>
<reference evidence="1" key="2">
    <citation type="submission" date="2015-07" db="EMBL/GenBank/DDBJ databases">
        <authorList>
            <person name="Noorani M."/>
        </authorList>
    </citation>
    <scope>NUCLEOTIDE SEQUENCE</scope>
    <source>
        <strain evidence="1">Yugu1</strain>
    </source>
</reference>
<dbReference type="AlphaFoldDB" id="A0A368PM52"/>
<organism evidence="1">
    <name type="scientific">Setaria italica</name>
    <name type="common">Foxtail millet</name>
    <name type="synonym">Panicum italicum</name>
    <dbReference type="NCBI Taxonomy" id="4555"/>
    <lineage>
        <taxon>Eukaryota</taxon>
        <taxon>Viridiplantae</taxon>
        <taxon>Streptophyta</taxon>
        <taxon>Embryophyta</taxon>
        <taxon>Tracheophyta</taxon>
        <taxon>Spermatophyta</taxon>
        <taxon>Magnoliopsida</taxon>
        <taxon>Liliopsida</taxon>
        <taxon>Poales</taxon>
        <taxon>Poaceae</taxon>
        <taxon>PACMAD clade</taxon>
        <taxon>Panicoideae</taxon>
        <taxon>Panicodae</taxon>
        <taxon>Paniceae</taxon>
        <taxon>Cenchrinae</taxon>
        <taxon>Setaria</taxon>
    </lineage>
</organism>
<sequence>MGSVLSSAYAALCSFVGVLLDKAEMRRLMAAHPQLRNMPADEREGVLRWFREQDAEQDARDAATRLRGRDLGLGRRCNYRHPC</sequence>
<proteinExistence type="predicted"/>
<dbReference type="EMBL" id="CM003528">
    <property type="protein sequence ID" value="RCV06574.1"/>
    <property type="molecule type" value="Genomic_DNA"/>
</dbReference>
<dbReference type="OrthoDB" id="687340at2759"/>
<gene>
    <name evidence="1" type="ORF">SETIT_1G173700v2</name>
</gene>
<reference evidence="1" key="1">
    <citation type="journal article" date="2012" name="Nat. Biotechnol.">
        <title>Reference genome sequence of the model plant Setaria.</title>
        <authorList>
            <person name="Bennetzen J.L."/>
            <person name="Schmutz J."/>
            <person name="Wang H."/>
            <person name="Percifield R."/>
            <person name="Hawkins J."/>
            <person name="Pontaroli A.C."/>
            <person name="Estep M."/>
            <person name="Feng L."/>
            <person name="Vaughn J.N."/>
            <person name="Grimwood J."/>
            <person name="Jenkins J."/>
            <person name="Barry K."/>
            <person name="Lindquist E."/>
            <person name="Hellsten U."/>
            <person name="Deshpande S."/>
            <person name="Wang X."/>
            <person name="Wu X."/>
            <person name="Mitros T."/>
            <person name="Triplett J."/>
            <person name="Yang X."/>
            <person name="Ye C.Y."/>
            <person name="Mauro-Herrera M."/>
            <person name="Wang L."/>
            <person name="Li P."/>
            <person name="Sharma M."/>
            <person name="Sharma R."/>
            <person name="Ronald P.C."/>
            <person name="Panaud O."/>
            <person name="Kellogg E.A."/>
            <person name="Brutnell T.P."/>
            <person name="Doust A.N."/>
            <person name="Tuskan G.A."/>
            <person name="Rokhsar D."/>
            <person name="Devos K.M."/>
        </authorList>
    </citation>
    <scope>NUCLEOTIDE SEQUENCE [LARGE SCALE GENOMIC DNA]</scope>
    <source>
        <strain evidence="1">Yugu1</strain>
    </source>
</reference>